<name>A0A540N2I4_MALBA</name>
<dbReference type="SUPFAM" id="SSF47384">
    <property type="entry name" value="Homodimeric domain of signal transducing histidine kinase"/>
    <property type="match status" value="1"/>
</dbReference>
<dbReference type="InterPro" id="IPR011006">
    <property type="entry name" value="CheY-like_superfamily"/>
</dbReference>
<evidence type="ECO:0000256" key="1">
    <source>
        <dbReference type="ARBA" id="ARBA00000085"/>
    </source>
</evidence>
<evidence type="ECO:0000256" key="2">
    <source>
        <dbReference type="ARBA" id="ARBA00004477"/>
    </source>
</evidence>
<comment type="catalytic activity">
    <reaction evidence="1">
        <text>ATP + protein L-histidine = ADP + protein N-phospho-L-histidine.</text>
        <dbReference type="EC" id="2.7.13.3"/>
    </reaction>
</comment>
<evidence type="ECO:0000256" key="5">
    <source>
        <dbReference type="ARBA" id="ARBA00022490"/>
    </source>
</evidence>
<dbReference type="STRING" id="106549.A0A540N2I4"/>
<feature type="transmembrane region" description="Helical" evidence="14">
    <location>
        <begin position="1125"/>
        <end position="1143"/>
    </location>
</feature>
<feature type="coiled-coil region" evidence="12">
    <location>
        <begin position="92"/>
        <end position="119"/>
    </location>
</feature>
<feature type="compositionally biased region" description="Acidic residues" evidence="13">
    <location>
        <begin position="683"/>
        <end position="694"/>
    </location>
</feature>
<feature type="region of interest" description="Disordered" evidence="13">
    <location>
        <begin position="770"/>
        <end position="871"/>
    </location>
</feature>
<feature type="domain" description="Histidine kinase" evidence="15">
    <location>
        <begin position="378"/>
        <end position="676"/>
    </location>
</feature>
<dbReference type="Pfam" id="PF00072">
    <property type="entry name" value="Response_reg"/>
    <property type="match status" value="1"/>
</dbReference>
<evidence type="ECO:0000256" key="11">
    <source>
        <dbReference type="PROSITE-ProRule" id="PRU00169"/>
    </source>
</evidence>
<feature type="compositionally biased region" description="Low complexity" evidence="13">
    <location>
        <begin position="855"/>
        <end position="871"/>
    </location>
</feature>
<comment type="subcellular location">
    <subcellularLocation>
        <location evidence="3">Cytoplasm</location>
    </subcellularLocation>
    <subcellularLocation>
        <location evidence="2">Endoplasmic reticulum membrane</location>
        <topology evidence="2">Multi-pass membrane protein</topology>
    </subcellularLocation>
</comment>
<dbReference type="SMART" id="SM00388">
    <property type="entry name" value="HisKA"/>
    <property type="match status" value="1"/>
</dbReference>
<keyword evidence="18" id="KW-1185">Reference proteome</keyword>
<keyword evidence="14" id="KW-0472">Membrane</keyword>
<dbReference type="PRINTS" id="PR00344">
    <property type="entry name" value="BCTRLSENSOR"/>
</dbReference>
<evidence type="ECO:0000313" key="18">
    <source>
        <dbReference type="Proteomes" id="UP000315295"/>
    </source>
</evidence>
<dbReference type="CDD" id="cd17546">
    <property type="entry name" value="REC_hyHK_CKI1_RcsC-like"/>
    <property type="match status" value="1"/>
</dbReference>
<dbReference type="GO" id="GO:0000155">
    <property type="term" value="F:phosphorelay sensor kinase activity"/>
    <property type="evidence" value="ECO:0007669"/>
    <property type="project" value="InterPro"/>
</dbReference>
<dbReference type="InterPro" id="IPR003661">
    <property type="entry name" value="HisK_dim/P_dom"/>
</dbReference>
<evidence type="ECO:0000256" key="6">
    <source>
        <dbReference type="ARBA" id="ARBA00022553"/>
    </source>
</evidence>
<dbReference type="GO" id="GO:0005789">
    <property type="term" value="C:endoplasmic reticulum membrane"/>
    <property type="evidence" value="ECO:0007669"/>
    <property type="project" value="UniProtKB-SubCell"/>
</dbReference>
<dbReference type="PROSITE" id="PS50109">
    <property type="entry name" value="HIS_KIN"/>
    <property type="match status" value="1"/>
</dbReference>
<feature type="compositionally biased region" description="Polar residues" evidence="13">
    <location>
        <begin position="718"/>
        <end position="728"/>
    </location>
</feature>
<evidence type="ECO:0000256" key="13">
    <source>
        <dbReference type="SAM" id="MobiDB-lite"/>
    </source>
</evidence>
<dbReference type="AlphaFoldDB" id="A0A540N2I4"/>
<evidence type="ECO:0000256" key="8">
    <source>
        <dbReference type="ARBA" id="ARBA00022777"/>
    </source>
</evidence>
<dbReference type="Gene3D" id="3.30.565.10">
    <property type="entry name" value="Histidine kinase-like ATPase, C-terminal domain"/>
    <property type="match status" value="1"/>
</dbReference>
<organism evidence="17 18">
    <name type="scientific">Malus baccata</name>
    <name type="common">Siberian crab apple</name>
    <name type="synonym">Pyrus baccata</name>
    <dbReference type="NCBI Taxonomy" id="106549"/>
    <lineage>
        <taxon>Eukaryota</taxon>
        <taxon>Viridiplantae</taxon>
        <taxon>Streptophyta</taxon>
        <taxon>Embryophyta</taxon>
        <taxon>Tracheophyta</taxon>
        <taxon>Spermatophyta</taxon>
        <taxon>Magnoliopsida</taxon>
        <taxon>eudicotyledons</taxon>
        <taxon>Gunneridae</taxon>
        <taxon>Pentapetalae</taxon>
        <taxon>rosids</taxon>
        <taxon>fabids</taxon>
        <taxon>Rosales</taxon>
        <taxon>Rosaceae</taxon>
        <taxon>Amygdaloideae</taxon>
        <taxon>Maleae</taxon>
        <taxon>Malus</taxon>
    </lineage>
</organism>
<dbReference type="Pfam" id="PF02518">
    <property type="entry name" value="HATPase_c"/>
    <property type="match status" value="1"/>
</dbReference>
<dbReference type="SUPFAM" id="SSF55785">
    <property type="entry name" value="PYP-like sensor domain (PAS domain)"/>
    <property type="match status" value="1"/>
</dbReference>
<keyword evidence="6 11" id="KW-0597">Phosphoprotein</keyword>
<feature type="domain" description="Response regulatory" evidence="16">
    <location>
        <begin position="872"/>
        <end position="1019"/>
    </location>
</feature>
<evidence type="ECO:0000259" key="15">
    <source>
        <dbReference type="PROSITE" id="PS50109"/>
    </source>
</evidence>
<keyword evidence="12" id="KW-0175">Coiled coil</keyword>
<evidence type="ECO:0000256" key="3">
    <source>
        <dbReference type="ARBA" id="ARBA00004496"/>
    </source>
</evidence>
<dbReference type="InterPro" id="IPR001789">
    <property type="entry name" value="Sig_transdc_resp-reg_receiver"/>
</dbReference>
<evidence type="ECO:0000259" key="16">
    <source>
        <dbReference type="PROSITE" id="PS50110"/>
    </source>
</evidence>
<dbReference type="Gene3D" id="3.30.450.20">
    <property type="entry name" value="PAS domain"/>
    <property type="match status" value="1"/>
</dbReference>
<sequence length="1163" mass="130551">MVWDMETDNIDEMDMEGLPSMWPDDIGADAGKQFNIDKPGQDQDMLEEVTFIEEPTIVDFQRLVELTNYTDKGSSQLAFLVKHWEYKQANAVRLLREELDILSKQRQEVELKKLEILEEHRFEAESYGGDKRPISILDEVYDIWPEIAPKKHDVVVLTKRVEVEAEYDTVAYWKQRAMQLEKLLEASAEREQILVEKLQESIRSLERQSSPVEELSQILKRADNFLHFVLQNAPVVIGHQDKELRYRFIYNHFPSLQEEDIIGRTDVEIFSGAGVKESQDFKKEVLEKGIPAKREITFETPLFGSKTFLIYVEPVFSKAGETIGINYMGMDVTDQVRKREKMAKLREEIAVQKAKETELNKTIHITEETMRAKQMLATMSHEIRSPLSGVVSMAEILTTTKLDHEQRQLLDVMLSSGDLVLQLINDILDLSKVESGVMKLEATKFRPREVLRHVLQTAAASLQKILNLEGHVSEDVPVEVIGDVLRIRQILTNLVSNAIKFTHEGKVGIKLYVVSDPSLEEGERCPQHSETVQSTVSENGPKAEKPASQTSCDQEGFDGDRPYQNRSLNYEPRTPAKSEVSMDAADQEDEPRLPETKTVWLRCDVYDTGIGIPENALPSLFKRYMQVSADHARKYGGTGLGLAICKQLVELMGGQLTVSSKEKRGSTFTFVLPYKVSTSSEQQSDDPDDSDEASDMAGHDGATDEGAESHFQFQPRTLGSLFSSNGSARTPKLLPHKMGFTGSHKLNGLAQNSYSFPNGNMRPEEIASVENSCSEGDFAETLPEPESSPASHNRDPSSENPASTNKQGRDDMDNRFQDSISTDPSAEGREIAVEATTREPQGTCKRQEKPDADSDSTCSSSSKIPKPTSKPKILLVEDNKINVMVAQNMMKRLGHSMDVVNNGMEAVCAVQRCRYDLILMDVHMPVMDGLQTTRIIRSYEETGNWDAAEKAGIELPLPSSETTQNGHGYTPCGKRIPIIAMTANAFSESAEECFRCGMDSFVPKPHAVDLRREAGVDLAEADCAHGGGCGGVWVVRKWTKIPWRRLFVTVPSKLDTLLPYHPLFVTSLATVTEWDVYNDERLIGHGVEDFFDPAFQTLRYPQYDAMNVKDGSSQGFHGLKGALEIISWFLFLAVVAHFTYMLIRSFIFSKKPYMGGLYAPLHN</sequence>
<proteinExistence type="predicted"/>
<evidence type="ECO:0000256" key="10">
    <source>
        <dbReference type="ARBA" id="ARBA00023170"/>
    </source>
</evidence>
<evidence type="ECO:0000256" key="9">
    <source>
        <dbReference type="ARBA" id="ARBA00022824"/>
    </source>
</evidence>
<gene>
    <name evidence="17" type="ORF">C1H46_009221</name>
</gene>
<dbReference type="FunFam" id="3.30.450.20:FF:000061">
    <property type="entry name" value="Histidine kinase 5"/>
    <property type="match status" value="1"/>
</dbReference>
<keyword evidence="8" id="KW-0418">Kinase</keyword>
<dbReference type="FunFam" id="1.10.287.130:FF:000030">
    <property type="entry name" value="Putative histidine kinase 5"/>
    <property type="match status" value="1"/>
</dbReference>
<dbReference type="EC" id="2.7.13.3" evidence="4"/>
<dbReference type="SMART" id="SM00387">
    <property type="entry name" value="HATPase_c"/>
    <property type="match status" value="1"/>
</dbReference>
<dbReference type="PANTHER" id="PTHR43047">
    <property type="entry name" value="TWO-COMPONENT HISTIDINE PROTEIN KINASE"/>
    <property type="match status" value="1"/>
</dbReference>
<keyword evidence="10" id="KW-0675">Receptor</keyword>
<dbReference type="SMART" id="SM00448">
    <property type="entry name" value="REC"/>
    <property type="match status" value="1"/>
</dbReference>
<dbReference type="Pfam" id="PF00512">
    <property type="entry name" value="HisKA"/>
    <property type="match status" value="1"/>
</dbReference>
<dbReference type="SUPFAM" id="SSF52172">
    <property type="entry name" value="CheY-like"/>
    <property type="match status" value="1"/>
</dbReference>
<keyword evidence="14" id="KW-0812">Transmembrane</keyword>
<dbReference type="PANTHER" id="PTHR43047:SF68">
    <property type="entry name" value="HISTIDINE KINASE 5"/>
    <property type="match status" value="1"/>
</dbReference>
<feature type="compositionally biased region" description="Basic and acidic residues" evidence="13">
    <location>
        <begin position="807"/>
        <end position="816"/>
    </location>
</feature>
<dbReference type="Gene3D" id="3.40.50.2300">
    <property type="match status" value="1"/>
</dbReference>
<accession>A0A540N2I4</accession>
<dbReference type="InterPro" id="IPR003594">
    <property type="entry name" value="HATPase_dom"/>
</dbReference>
<feature type="region of interest" description="Disordered" evidence="13">
    <location>
        <begin position="718"/>
        <end position="739"/>
    </location>
</feature>
<dbReference type="CDD" id="cd00082">
    <property type="entry name" value="HisKA"/>
    <property type="match status" value="1"/>
</dbReference>
<keyword evidence="5" id="KW-0963">Cytoplasm</keyword>
<dbReference type="FunFam" id="3.40.50.2300:FF:000201">
    <property type="entry name" value="Histidine kinase 5"/>
    <property type="match status" value="1"/>
</dbReference>
<feature type="region of interest" description="Disordered" evidence="13">
    <location>
        <begin position="677"/>
        <end position="706"/>
    </location>
</feature>
<dbReference type="InterPro" id="IPR005467">
    <property type="entry name" value="His_kinase_dom"/>
</dbReference>
<comment type="caution">
    <text evidence="17">The sequence shown here is derived from an EMBL/GenBank/DDBJ whole genome shotgun (WGS) entry which is preliminary data.</text>
</comment>
<dbReference type="CDD" id="cd16922">
    <property type="entry name" value="HATPase_EvgS-ArcB-TorS-like"/>
    <property type="match status" value="1"/>
</dbReference>
<dbReference type="EMBL" id="VIEB01000127">
    <property type="protein sequence ID" value="TQE05242.1"/>
    <property type="molecule type" value="Genomic_DNA"/>
</dbReference>
<dbReference type="Gene3D" id="1.10.287.130">
    <property type="match status" value="1"/>
</dbReference>
<evidence type="ECO:0000256" key="12">
    <source>
        <dbReference type="SAM" id="Coils"/>
    </source>
</evidence>
<dbReference type="InterPro" id="IPR035965">
    <property type="entry name" value="PAS-like_dom_sf"/>
</dbReference>
<evidence type="ECO:0000256" key="7">
    <source>
        <dbReference type="ARBA" id="ARBA00022679"/>
    </source>
</evidence>
<dbReference type="Proteomes" id="UP000315295">
    <property type="component" value="Unassembled WGS sequence"/>
</dbReference>
<protein>
    <recommendedName>
        <fullName evidence="4">histidine kinase</fullName>
        <ecNumber evidence="4">2.7.13.3</ecNumber>
    </recommendedName>
</protein>
<feature type="modified residue" description="4-aspartylphosphate" evidence="11">
    <location>
        <position position="921"/>
    </location>
</feature>
<dbReference type="InterPro" id="IPR004358">
    <property type="entry name" value="Sig_transdc_His_kin-like_C"/>
</dbReference>
<keyword evidence="7" id="KW-0808">Transferase</keyword>
<feature type="compositionally biased region" description="Polar residues" evidence="13">
    <location>
        <begin position="528"/>
        <end position="538"/>
    </location>
</feature>
<evidence type="ECO:0000256" key="14">
    <source>
        <dbReference type="SAM" id="Phobius"/>
    </source>
</evidence>
<dbReference type="GO" id="GO:0009927">
    <property type="term" value="F:histidine phosphotransfer kinase activity"/>
    <property type="evidence" value="ECO:0007669"/>
    <property type="project" value="TreeGrafter"/>
</dbReference>
<dbReference type="GO" id="GO:0005886">
    <property type="term" value="C:plasma membrane"/>
    <property type="evidence" value="ECO:0007669"/>
    <property type="project" value="TreeGrafter"/>
</dbReference>
<evidence type="ECO:0000256" key="4">
    <source>
        <dbReference type="ARBA" id="ARBA00012438"/>
    </source>
</evidence>
<dbReference type="InterPro" id="IPR036097">
    <property type="entry name" value="HisK_dim/P_sf"/>
</dbReference>
<evidence type="ECO:0000313" key="17">
    <source>
        <dbReference type="EMBL" id="TQE05242.1"/>
    </source>
</evidence>
<dbReference type="InterPro" id="IPR036890">
    <property type="entry name" value="HATPase_C_sf"/>
</dbReference>
<reference evidence="17 18" key="1">
    <citation type="journal article" date="2019" name="G3 (Bethesda)">
        <title>Sequencing of a Wild Apple (Malus baccata) Genome Unravels the Differences Between Cultivated and Wild Apple Species Regarding Disease Resistance and Cold Tolerance.</title>
        <authorList>
            <person name="Chen X."/>
        </authorList>
    </citation>
    <scope>NUCLEOTIDE SEQUENCE [LARGE SCALE GENOMIC DNA]</scope>
    <source>
        <strain evidence="18">cv. Shandingzi</strain>
        <tissue evidence="17">Leaves</tissue>
    </source>
</reference>
<dbReference type="SUPFAM" id="SSF55874">
    <property type="entry name" value="ATPase domain of HSP90 chaperone/DNA topoisomerase II/histidine kinase"/>
    <property type="match status" value="1"/>
</dbReference>
<feature type="region of interest" description="Disordered" evidence="13">
    <location>
        <begin position="521"/>
        <end position="593"/>
    </location>
</feature>
<keyword evidence="9" id="KW-0256">Endoplasmic reticulum</keyword>
<keyword evidence="14" id="KW-1133">Transmembrane helix</keyword>
<dbReference type="PROSITE" id="PS50110">
    <property type="entry name" value="RESPONSE_REGULATORY"/>
    <property type="match status" value="1"/>
</dbReference>